<dbReference type="CDD" id="cd00930">
    <property type="entry name" value="Cyt_c_Oxidase_VIII"/>
    <property type="match status" value="1"/>
</dbReference>
<sequence>MPPSASFTRFLLRVPARAGPAPRGFHSKPPQQALGLAETAVGFAALAVSCLGPAGWILAHLEDYKKRE</sequence>
<evidence type="ECO:0000256" key="8">
    <source>
        <dbReference type="ARBA" id="ARBA00023128"/>
    </source>
</evidence>
<evidence type="ECO:0000256" key="1">
    <source>
        <dbReference type="ARBA" id="ARBA00004434"/>
    </source>
</evidence>
<keyword evidence="12" id="KW-1185">Reference proteome</keyword>
<comment type="similarity">
    <text evidence="3">Belongs to the cytochrome c oxidase VIII family.</text>
</comment>
<dbReference type="FunFam" id="4.10.81.10:FF:000001">
    <property type="entry name" value="Cytochrome c oxidase subunit 8B, mitochondrial"/>
    <property type="match status" value="1"/>
</dbReference>
<gene>
    <name evidence="11" type="primary">Cox8a</name>
    <name evidence="11" type="ORF">RHICYA_R10406</name>
</gene>
<dbReference type="SUPFAM" id="SSF81431">
    <property type="entry name" value="Mitochondrial cytochrome c oxidase subunit VIIIb (aka IX)"/>
    <property type="match status" value="1"/>
</dbReference>
<evidence type="ECO:0000256" key="10">
    <source>
        <dbReference type="SAM" id="Phobius"/>
    </source>
</evidence>
<keyword evidence="5" id="KW-0999">Mitochondrion inner membrane</keyword>
<comment type="pathway">
    <text evidence="2">Energy metabolism; oxidative phosphorylation.</text>
</comment>
<evidence type="ECO:0000256" key="3">
    <source>
        <dbReference type="ARBA" id="ARBA00010117"/>
    </source>
</evidence>
<accession>A0A7L1NZZ9</accession>
<proteinExistence type="inferred from homology"/>
<feature type="transmembrane region" description="Helical" evidence="10">
    <location>
        <begin position="34"/>
        <end position="59"/>
    </location>
</feature>
<evidence type="ECO:0000313" key="12">
    <source>
        <dbReference type="Proteomes" id="UP000565785"/>
    </source>
</evidence>
<dbReference type="Pfam" id="PF02285">
    <property type="entry name" value="COX8"/>
    <property type="match status" value="1"/>
</dbReference>
<evidence type="ECO:0000313" key="11">
    <source>
        <dbReference type="EMBL" id="NXO05020.1"/>
    </source>
</evidence>
<dbReference type="AlphaFoldDB" id="A0A7L1NZZ9"/>
<protein>
    <submittedName>
        <fullName evidence="11">COX8A oxidase</fullName>
    </submittedName>
</protein>
<keyword evidence="8" id="KW-0496">Mitochondrion</keyword>
<keyword evidence="4 10" id="KW-0812">Transmembrane</keyword>
<keyword evidence="7 10" id="KW-1133">Transmembrane helix</keyword>
<name>A0A7L1NZZ9_RHICY</name>
<keyword evidence="9 10" id="KW-0472">Membrane</keyword>
<evidence type="ECO:0000256" key="9">
    <source>
        <dbReference type="ARBA" id="ARBA00023136"/>
    </source>
</evidence>
<dbReference type="InterPro" id="IPR036548">
    <property type="entry name" value="Cyt_c_oxidase_su8_sf"/>
</dbReference>
<keyword evidence="6" id="KW-0809">Transit peptide</keyword>
<evidence type="ECO:0000256" key="5">
    <source>
        <dbReference type="ARBA" id="ARBA00022792"/>
    </source>
</evidence>
<dbReference type="InterPro" id="IPR003205">
    <property type="entry name" value="Cyt_c_oxidase_su8"/>
</dbReference>
<evidence type="ECO:0000256" key="6">
    <source>
        <dbReference type="ARBA" id="ARBA00022946"/>
    </source>
</evidence>
<feature type="non-terminal residue" evidence="11">
    <location>
        <position position="68"/>
    </location>
</feature>
<dbReference type="PANTHER" id="PTHR16717">
    <property type="entry name" value="CYTOCHROME C OXIDASE POLYPEPTIDE VIII"/>
    <property type="match status" value="1"/>
</dbReference>
<evidence type="ECO:0000256" key="4">
    <source>
        <dbReference type="ARBA" id="ARBA00022692"/>
    </source>
</evidence>
<comment type="caution">
    <text evidence="11">The sequence shown here is derived from an EMBL/GenBank/DDBJ whole genome shotgun (WGS) entry which is preliminary data.</text>
</comment>
<dbReference type="GO" id="GO:0005743">
    <property type="term" value="C:mitochondrial inner membrane"/>
    <property type="evidence" value="ECO:0007669"/>
    <property type="project" value="UniProtKB-SubCell"/>
</dbReference>
<dbReference type="EMBL" id="VXBP01010503">
    <property type="protein sequence ID" value="NXO05020.1"/>
    <property type="molecule type" value="Genomic_DNA"/>
</dbReference>
<feature type="non-terminal residue" evidence="11">
    <location>
        <position position="1"/>
    </location>
</feature>
<dbReference type="GO" id="GO:0006123">
    <property type="term" value="P:mitochondrial electron transport, cytochrome c to oxygen"/>
    <property type="evidence" value="ECO:0007669"/>
    <property type="project" value="InterPro"/>
</dbReference>
<evidence type="ECO:0000256" key="2">
    <source>
        <dbReference type="ARBA" id="ARBA00004673"/>
    </source>
</evidence>
<dbReference type="GO" id="GO:0045277">
    <property type="term" value="C:respiratory chain complex IV"/>
    <property type="evidence" value="ECO:0007669"/>
    <property type="project" value="InterPro"/>
</dbReference>
<organism evidence="11 12">
    <name type="scientific">Rhinopomastus cyanomelas</name>
    <name type="common">Common scimitarbill</name>
    <dbReference type="NCBI Taxonomy" id="113115"/>
    <lineage>
        <taxon>Eukaryota</taxon>
        <taxon>Metazoa</taxon>
        <taxon>Chordata</taxon>
        <taxon>Craniata</taxon>
        <taxon>Vertebrata</taxon>
        <taxon>Euteleostomi</taxon>
        <taxon>Archelosauria</taxon>
        <taxon>Archosauria</taxon>
        <taxon>Dinosauria</taxon>
        <taxon>Saurischia</taxon>
        <taxon>Theropoda</taxon>
        <taxon>Coelurosauria</taxon>
        <taxon>Aves</taxon>
        <taxon>Neognathae</taxon>
        <taxon>Neoaves</taxon>
        <taxon>Telluraves</taxon>
        <taxon>Coraciimorphae</taxon>
        <taxon>Bucerotiformes</taxon>
        <taxon>Rhinopomastidae</taxon>
        <taxon>Rhinopomastus</taxon>
    </lineage>
</organism>
<dbReference type="Gene3D" id="4.10.81.10">
    <property type="entry name" value="Cytochrome c oxidase, subunit 8"/>
    <property type="match status" value="1"/>
</dbReference>
<comment type="subcellular location">
    <subcellularLocation>
        <location evidence="1">Mitochondrion inner membrane</location>
        <topology evidence="1">Single-pass membrane protein</topology>
    </subcellularLocation>
</comment>
<dbReference type="PANTHER" id="PTHR16717:SF5">
    <property type="entry name" value="CYTOCHROME C OXIDASE SUBUNIT 8, ISOFORM A"/>
    <property type="match status" value="1"/>
</dbReference>
<dbReference type="UniPathway" id="UPA00705"/>
<evidence type="ECO:0000256" key="7">
    <source>
        <dbReference type="ARBA" id="ARBA00022989"/>
    </source>
</evidence>
<dbReference type="Proteomes" id="UP000565785">
    <property type="component" value="Unassembled WGS sequence"/>
</dbReference>
<reference evidence="11 12" key="1">
    <citation type="submission" date="2019-09" db="EMBL/GenBank/DDBJ databases">
        <title>Bird 10,000 Genomes (B10K) Project - Family phase.</title>
        <authorList>
            <person name="Zhang G."/>
        </authorList>
    </citation>
    <scope>NUCLEOTIDE SEQUENCE [LARGE SCALE GENOMIC DNA]</scope>
    <source>
        <strain evidence="11">B10K-DU-002-35</strain>
        <tissue evidence="11">Muscle</tissue>
    </source>
</reference>
<dbReference type="OrthoDB" id="8931496at2759"/>